<dbReference type="PANTHER" id="PTHR43585">
    <property type="entry name" value="FUMIPYRROLE BIOSYNTHESIS PROTEIN C"/>
    <property type="match status" value="1"/>
</dbReference>
<evidence type="ECO:0000256" key="4">
    <source>
        <dbReference type="PROSITE-ProRule" id="PRU00409"/>
    </source>
</evidence>
<dbReference type="Pfam" id="PF18130">
    <property type="entry name" value="ATPgrasp_N"/>
    <property type="match status" value="1"/>
</dbReference>
<dbReference type="InterPro" id="IPR041472">
    <property type="entry name" value="BL00235/CARNS1_N"/>
</dbReference>
<name>A0A1E7DQF0_9BACI</name>
<dbReference type="InterPro" id="IPR040570">
    <property type="entry name" value="LAL_C2"/>
</dbReference>
<accession>A0A1E7DQF0</accession>
<feature type="domain" description="ATP-grasp" evidence="5">
    <location>
        <begin position="116"/>
        <end position="310"/>
    </location>
</feature>
<dbReference type="AlphaFoldDB" id="A0A1E7DQF0"/>
<dbReference type="STRING" id="1714016.BA724_04555"/>
<evidence type="ECO:0000256" key="2">
    <source>
        <dbReference type="ARBA" id="ARBA00022741"/>
    </source>
</evidence>
<comment type="caution">
    <text evidence="6">The sequence shown here is derived from an EMBL/GenBank/DDBJ whole genome shotgun (WGS) entry which is preliminary data.</text>
</comment>
<keyword evidence="1" id="KW-0436">Ligase</keyword>
<organism evidence="6 7">
    <name type="scientific">Domibacillus iocasae</name>
    <dbReference type="NCBI Taxonomy" id="1714016"/>
    <lineage>
        <taxon>Bacteria</taxon>
        <taxon>Bacillati</taxon>
        <taxon>Bacillota</taxon>
        <taxon>Bacilli</taxon>
        <taxon>Bacillales</taxon>
        <taxon>Bacillaceae</taxon>
        <taxon>Domibacillus</taxon>
    </lineage>
</organism>
<protein>
    <submittedName>
        <fullName evidence="6">Biotin carboxylase</fullName>
    </submittedName>
</protein>
<dbReference type="EMBL" id="MAMP01000020">
    <property type="protein sequence ID" value="OES45284.1"/>
    <property type="molecule type" value="Genomic_DNA"/>
</dbReference>
<evidence type="ECO:0000313" key="6">
    <source>
        <dbReference type="EMBL" id="OES45284.1"/>
    </source>
</evidence>
<dbReference type="RefSeq" id="WP_069938165.1">
    <property type="nucleotide sequence ID" value="NZ_MAMP01000020.1"/>
</dbReference>
<dbReference type="PROSITE" id="PS50975">
    <property type="entry name" value="ATP_GRASP"/>
    <property type="match status" value="1"/>
</dbReference>
<dbReference type="GO" id="GO:0005524">
    <property type="term" value="F:ATP binding"/>
    <property type="evidence" value="ECO:0007669"/>
    <property type="project" value="UniProtKB-UniRule"/>
</dbReference>
<dbReference type="InterPro" id="IPR052032">
    <property type="entry name" value="ATP-dep_AA_Ligase"/>
</dbReference>
<evidence type="ECO:0000259" key="5">
    <source>
        <dbReference type="PROSITE" id="PS50975"/>
    </source>
</evidence>
<dbReference type="SUPFAM" id="SSF56059">
    <property type="entry name" value="Glutathione synthetase ATP-binding domain-like"/>
    <property type="match status" value="1"/>
</dbReference>
<dbReference type="Pfam" id="PF13535">
    <property type="entry name" value="ATP-grasp_4"/>
    <property type="match status" value="1"/>
</dbReference>
<dbReference type="GO" id="GO:0046872">
    <property type="term" value="F:metal ion binding"/>
    <property type="evidence" value="ECO:0007669"/>
    <property type="project" value="InterPro"/>
</dbReference>
<dbReference type="Gene3D" id="3.40.50.20">
    <property type="match status" value="1"/>
</dbReference>
<dbReference type="PANTHER" id="PTHR43585:SF2">
    <property type="entry name" value="ATP-GRASP ENZYME FSQD"/>
    <property type="match status" value="1"/>
</dbReference>
<dbReference type="Proteomes" id="UP000095658">
    <property type="component" value="Unassembled WGS sequence"/>
</dbReference>
<dbReference type="Pfam" id="PF18603">
    <property type="entry name" value="LAL_C2"/>
    <property type="match status" value="1"/>
</dbReference>
<dbReference type="GO" id="GO:0016874">
    <property type="term" value="F:ligase activity"/>
    <property type="evidence" value="ECO:0007669"/>
    <property type="project" value="UniProtKB-KW"/>
</dbReference>
<keyword evidence="2 4" id="KW-0547">Nucleotide-binding</keyword>
<reference evidence="6 7" key="1">
    <citation type="submission" date="2016-06" db="EMBL/GenBank/DDBJ databases">
        <title>Domibacillus iocasae genome sequencing.</title>
        <authorList>
            <person name="Verma A."/>
            <person name="Pal Y."/>
            <person name="Ojha A.K."/>
            <person name="Krishnamurthi S."/>
        </authorList>
    </citation>
    <scope>NUCLEOTIDE SEQUENCE [LARGE SCALE GENOMIC DNA]</scope>
    <source>
        <strain evidence="6 7">DSM 29979</strain>
    </source>
</reference>
<evidence type="ECO:0000256" key="1">
    <source>
        <dbReference type="ARBA" id="ARBA00022598"/>
    </source>
</evidence>
<dbReference type="InterPro" id="IPR011761">
    <property type="entry name" value="ATP-grasp"/>
</dbReference>
<sequence>MKTIVFIGLNKSGSSREAVKAAEQLGYFTVVFTNKERQLQQREEYPDVHQLVLLDINDINVLKTHIASLQHKGHTITAITSFVDQYVHTASRLADEFCYNYLSTDAIYIMENKEETRNYLSNEPYTPTFLLVEKNAPISSTTFPDHLTYPVMVKCPKSTGSKDVLFAKEEEELERNVLKLKDKYPEETLIIEEYIDGEQYLVEVLVFKGQIMIAAIIEQEITKGKRFIVTGYGVLANAAPEIEEGIEEIVDSIVTSLDIQNGAFHLELRRREDGWKLIEINPRISGGAMNKMIQAAFGYSLVEETLKMLFGETPSLEKRTNHFVFTQHVIVGQKGILEKVTGKNRASKSKNVAEVYVKPKKGTLLVPPLSMGHRYAYVIATGRTLEEAKKYAKKAAQEIQFYLRVEQ</sequence>
<evidence type="ECO:0000256" key="3">
    <source>
        <dbReference type="ARBA" id="ARBA00022840"/>
    </source>
</evidence>
<dbReference type="OrthoDB" id="9803907at2"/>
<keyword evidence="7" id="KW-1185">Reference proteome</keyword>
<keyword evidence="3 4" id="KW-0067">ATP-binding</keyword>
<evidence type="ECO:0000313" key="7">
    <source>
        <dbReference type="Proteomes" id="UP000095658"/>
    </source>
</evidence>
<gene>
    <name evidence="6" type="ORF">BA724_04555</name>
</gene>
<proteinExistence type="predicted"/>
<dbReference type="Gene3D" id="3.30.470.20">
    <property type="entry name" value="ATP-grasp fold, B domain"/>
    <property type="match status" value="1"/>
</dbReference>